<name>A0AAV3PHL2_LITER</name>
<organism evidence="2 3">
    <name type="scientific">Lithospermum erythrorhizon</name>
    <name type="common">Purple gromwell</name>
    <name type="synonym">Lithospermum officinale var. erythrorhizon</name>
    <dbReference type="NCBI Taxonomy" id="34254"/>
    <lineage>
        <taxon>Eukaryota</taxon>
        <taxon>Viridiplantae</taxon>
        <taxon>Streptophyta</taxon>
        <taxon>Embryophyta</taxon>
        <taxon>Tracheophyta</taxon>
        <taxon>Spermatophyta</taxon>
        <taxon>Magnoliopsida</taxon>
        <taxon>eudicotyledons</taxon>
        <taxon>Gunneridae</taxon>
        <taxon>Pentapetalae</taxon>
        <taxon>asterids</taxon>
        <taxon>lamiids</taxon>
        <taxon>Boraginales</taxon>
        <taxon>Boraginaceae</taxon>
        <taxon>Boraginoideae</taxon>
        <taxon>Lithospermeae</taxon>
        <taxon>Lithospermum</taxon>
    </lineage>
</organism>
<protein>
    <submittedName>
        <fullName evidence="2">Uncharacterized protein</fullName>
    </submittedName>
</protein>
<evidence type="ECO:0000256" key="1">
    <source>
        <dbReference type="SAM" id="SignalP"/>
    </source>
</evidence>
<dbReference type="EMBL" id="BAABME010001731">
    <property type="protein sequence ID" value="GAA0151169.1"/>
    <property type="molecule type" value="Genomic_DNA"/>
</dbReference>
<dbReference type="Proteomes" id="UP001454036">
    <property type="component" value="Unassembled WGS sequence"/>
</dbReference>
<comment type="caution">
    <text evidence="2">The sequence shown here is derived from an EMBL/GenBank/DDBJ whole genome shotgun (WGS) entry which is preliminary data.</text>
</comment>
<sequence length="100" mass="11398">MLFILTVLLSSSNLSKGSMTVVAYYFKLRRLWDELSVLETLPGCSCISVKDQILMMDPWPNLNEAYCLVLTIERKSQLGGNFFDERKEEGLGGEEAFHEM</sequence>
<dbReference type="AlphaFoldDB" id="A0AAV3PHL2"/>
<keyword evidence="3" id="KW-1185">Reference proteome</keyword>
<accession>A0AAV3PHL2</accession>
<evidence type="ECO:0000313" key="2">
    <source>
        <dbReference type="EMBL" id="GAA0151169.1"/>
    </source>
</evidence>
<evidence type="ECO:0000313" key="3">
    <source>
        <dbReference type="Proteomes" id="UP001454036"/>
    </source>
</evidence>
<gene>
    <name evidence="2" type="ORF">LIER_09948</name>
</gene>
<dbReference type="PANTHER" id="PTHR34222:SF99">
    <property type="entry name" value="PROTEIN, PUTATIVE-RELATED"/>
    <property type="match status" value="1"/>
</dbReference>
<feature type="signal peptide" evidence="1">
    <location>
        <begin position="1"/>
        <end position="17"/>
    </location>
</feature>
<feature type="chain" id="PRO_5043595791" evidence="1">
    <location>
        <begin position="18"/>
        <end position="100"/>
    </location>
</feature>
<proteinExistence type="predicted"/>
<dbReference type="PANTHER" id="PTHR34222">
    <property type="entry name" value="GAG_PRE-INTEGRS DOMAIN-CONTAINING PROTEIN"/>
    <property type="match status" value="1"/>
</dbReference>
<keyword evidence="1" id="KW-0732">Signal</keyword>
<reference evidence="2 3" key="1">
    <citation type="submission" date="2024-01" db="EMBL/GenBank/DDBJ databases">
        <title>The complete chloroplast genome sequence of Lithospermum erythrorhizon: insights into the phylogenetic relationship among Boraginaceae species and the maternal lineages of purple gromwells.</title>
        <authorList>
            <person name="Okada T."/>
            <person name="Watanabe K."/>
        </authorList>
    </citation>
    <scope>NUCLEOTIDE SEQUENCE [LARGE SCALE GENOMIC DNA]</scope>
</reference>